<dbReference type="InterPro" id="IPR030395">
    <property type="entry name" value="GP_PDE_dom"/>
</dbReference>
<name>A0A852X5D4_9MICO</name>
<gene>
    <name evidence="3" type="ORF">BJY28_003061</name>
</gene>
<dbReference type="Pfam" id="PF03009">
    <property type="entry name" value="GDPD"/>
    <property type="match status" value="2"/>
</dbReference>
<dbReference type="RefSeq" id="WP_179463762.1">
    <property type="nucleotide sequence ID" value="NZ_JACBZX010000001.1"/>
</dbReference>
<sequence>MAASRPARDFAYFAEQTPVGLAHRGGATYAPNVGRENTMAAFAAAVEMGYRYLETDVHATADGRLVAFHDDVLDRVTDATGALAELPWQEVSRARINGTEPVPLLEELLETFPEARLNIDVKAPAAVRPLVETIRAHDAVERVCVGSFSDRRLRAVRRALGPGLATSAGPAGVAGMKLLPGALTRLLHSPAQALQIPVTHPVAGRPVTLVLPRIVEAAHRLGKHVHVWTIDSAEEMHRLLDLGVDGIVSDRIDTLRDVLAARGTPLTPPNPQPPDTPTP</sequence>
<dbReference type="EMBL" id="JACBZX010000001">
    <property type="protein sequence ID" value="NYG38592.1"/>
    <property type="molecule type" value="Genomic_DNA"/>
</dbReference>
<dbReference type="AlphaFoldDB" id="A0A852X5D4"/>
<dbReference type="SUPFAM" id="SSF51695">
    <property type="entry name" value="PLC-like phosphodiesterases"/>
    <property type="match status" value="1"/>
</dbReference>
<reference evidence="3 4" key="1">
    <citation type="submission" date="2020-07" db="EMBL/GenBank/DDBJ databases">
        <title>Sequencing the genomes of 1000 actinobacteria strains.</title>
        <authorList>
            <person name="Klenk H.-P."/>
        </authorList>
    </citation>
    <scope>NUCLEOTIDE SEQUENCE [LARGE SCALE GENOMIC DNA]</scope>
    <source>
        <strain evidence="3 4">DSM 24723</strain>
    </source>
</reference>
<evidence type="ECO:0000313" key="3">
    <source>
        <dbReference type="EMBL" id="NYG38592.1"/>
    </source>
</evidence>
<accession>A0A852X5D4</accession>
<dbReference type="EC" id="3.1.4.46" evidence="3"/>
<dbReference type="GO" id="GO:0006629">
    <property type="term" value="P:lipid metabolic process"/>
    <property type="evidence" value="ECO:0007669"/>
    <property type="project" value="InterPro"/>
</dbReference>
<evidence type="ECO:0000256" key="1">
    <source>
        <dbReference type="SAM" id="MobiDB-lite"/>
    </source>
</evidence>
<dbReference type="PROSITE" id="PS51704">
    <property type="entry name" value="GP_PDE"/>
    <property type="match status" value="1"/>
</dbReference>
<feature type="region of interest" description="Disordered" evidence="1">
    <location>
        <begin position="260"/>
        <end position="279"/>
    </location>
</feature>
<keyword evidence="4" id="KW-1185">Reference proteome</keyword>
<dbReference type="PANTHER" id="PTHR43805">
    <property type="entry name" value="GLYCEROPHOSPHORYL DIESTER PHOSPHODIESTERASE"/>
    <property type="match status" value="1"/>
</dbReference>
<dbReference type="InterPro" id="IPR017946">
    <property type="entry name" value="PLC-like_Pdiesterase_TIM-brl"/>
</dbReference>
<keyword evidence="3" id="KW-0378">Hydrolase</keyword>
<feature type="compositionally biased region" description="Pro residues" evidence="1">
    <location>
        <begin position="266"/>
        <end position="279"/>
    </location>
</feature>
<protein>
    <submittedName>
        <fullName evidence="3">Glycerophosphoryl diester phosphodiesterase</fullName>
        <ecNumber evidence="3">3.1.4.46</ecNumber>
    </submittedName>
</protein>
<evidence type="ECO:0000259" key="2">
    <source>
        <dbReference type="PROSITE" id="PS51704"/>
    </source>
</evidence>
<feature type="domain" description="GP-PDE" evidence="2">
    <location>
        <begin position="18"/>
        <end position="259"/>
    </location>
</feature>
<proteinExistence type="predicted"/>
<dbReference type="Gene3D" id="3.20.20.190">
    <property type="entry name" value="Phosphatidylinositol (PI) phosphodiesterase"/>
    <property type="match status" value="1"/>
</dbReference>
<evidence type="ECO:0000313" key="4">
    <source>
        <dbReference type="Proteomes" id="UP000592181"/>
    </source>
</evidence>
<comment type="caution">
    <text evidence="3">The sequence shown here is derived from an EMBL/GenBank/DDBJ whole genome shotgun (WGS) entry which is preliminary data.</text>
</comment>
<dbReference type="PANTHER" id="PTHR43805:SF1">
    <property type="entry name" value="GP-PDE DOMAIN-CONTAINING PROTEIN"/>
    <property type="match status" value="1"/>
</dbReference>
<dbReference type="CDD" id="cd08561">
    <property type="entry name" value="GDPD_cytoplasmic_ScUgpQ2_like"/>
    <property type="match status" value="1"/>
</dbReference>
<dbReference type="Proteomes" id="UP000592181">
    <property type="component" value="Unassembled WGS sequence"/>
</dbReference>
<dbReference type="GO" id="GO:0008889">
    <property type="term" value="F:glycerophosphodiester phosphodiesterase activity"/>
    <property type="evidence" value="ECO:0007669"/>
    <property type="project" value="UniProtKB-EC"/>
</dbReference>
<organism evidence="3 4">
    <name type="scientific">Janibacter alkaliphilus</name>
    <dbReference type="NCBI Taxonomy" id="1069963"/>
    <lineage>
        <taxon>Bacteria</taxon>
        <taxon>Bacillati</taxon>
        <taxon>Actinomycetota</taxon>
        <taxon>Actinomycetes</taxon>
        <taxon>Micrococcales</taxon>
        <taxon>Intrasporangiaceae</taxon>
        <taxon>Janibacter</taxon>
    </lineage>
</organism>